<protein>
    <submittedName>
        <fullName evidence="2">AAA family ATPase</fullName>
    </submittedName>
</protein>
<reference evidence="2 3" key="1">
    <citation type="submission" date="2024-10" db="EMBL/GenBank/DDBJ databases">
        <title>The Natural Products Discovery Center: Release of the First 8490 Sequenced Strains for Exploring Actinobacteria Biosynthetic Diversity.</title>
        <authorList>
            <person name="Kalkreuter E."/>
            <person name="Kautsar S.A."/>
            <person name="Yang D."/>
            <person name="Bader C.D."/>
            <person name="Teijaro C.N."/>
            <person name="Fluegel L."/>
            <person name="Davis C.M."/>
            <person name="Simpson J.R."/>
            <person name="Lauterbach L."/>
            <person name="Steele A.D."/>
            <person name="Gui C."/>
            <person name="Meng S."/>
            <person name="Li G."/>
            <person name="Viehrig K."/>
            <person name="Ye F."/>
            <person name="Su P."/>
            <person name="Kiefer A.F."/>
            <person name="Nichols A."/>
            <person name="Cepeda A.J."/>
            <person name="Yan W."/>
            <person name="Fan B."/>
            <person name="Jiang Y."/>
            <person name="Adhikari A."/>
            <person name="Zheng C.-J."/>
            <person name="Schuster L."/>
            <person name="Cowan T.M."/>
            <person name="Smanski M.J."/>
            <person name="Chevrette M.G."/>
            <person name="De Carvalho L.P.S."/>
            <person name="Shen B."/>
        </authorList>
    </citation>
    <scope>NUCLEOTIDE SEQUENCE [LARGE SCALE GENOMIC DNA]</scope>
    <source>
        <strain evidence="2 3">NPDC001650</strain>
    </source>
</reference>
<evidence type="ECO:0000313" key="3">
    <source>
        <dbReference type="Proteomes" id="UP001602123"/>
    </source>
</evidence>
<dbReference type="EMBL" id="JBIAUT010000014">
    <property type="protein sequence ID" value="MFF4220261.1"/>
    <property type="molecule type" value="Genomic_DNA"/>
</dbReference>
<dbReference type="InterPro" id="IPR027417">
    <property type="entry name" value="P-loop_NTPase"/>
</dbReference>
<name>A0ABW6U6X2_9ACTN</name>
<dbReference type="Pfam" id="PF13671">
    <property type="entry name" value="AAA_33"/>
    <property type="match status" value="1"/>
</dbReference>
<dbReference type="Gene3D" id="3.40.50.300">
    <property type="entry name" value="P-loop containing nucleotide triphosphate hydrolases"/>
    <property type="match status" value="1"/>
</dbReference>
<evidence type="ECO:0000256" key="1">
    <source>
        <dbReference type="SAM" id="MobiDB-lite"/>
    </source>
</evidence>
<keyword evidence="3" id="KW-1185">Reference proteome</keyword>
<proteinExistence type="predicted"/>
<gene>
    <name evidence="2" type="ORF">ACFYZM_28905</name>
</gene>
<dbReference type="Proteomes" id="UP001602123">
    <property type="component" value="Unassembled WGS sequence"/>
</dbReference>
<dbReference type="SUPFAM" id="SSF52540">
    <property type="entry name" value="P-loop containing nucleoside triphosphate hydrolases"/>
    <property type="match status" value="1"/>
</dbReference>
<feature type="compositionally biased region" description="Low complexity" evidence="1">
    <location>
        <begin position="12"/>
        <end position="35"/>
    </location>
</feature>
<feature type="region of interest" description="Disordered" evidence="1">
    <location>
        <begin position="1"/>
        <end position="35"/>
    </location>
</feature>
<organism evidence="2 3">
    <name type="scientific">Streptomyces nondiastaticus</name>
    <dbReference type="NCBI Taxonomy" id="3154512"/>
    <lineage>
        <taxon>Bacteria</taxon>
        <taxon>Bacillati</taxon>
        <taxon>Actinomycetota</taxon>
        <taxon>Actinomycetes</taxon>
        <taxon>Kitasatosporales</taxon>
        <taxon>Streptomycetaceae</taxon>
        <taxon>Streptomyces</taxon>
    </lineage>
</organism>
<evidence type="ECO:0000313" key="2">
    <source>
        <dbReference type="EMBL" id="MFF4220261.1"/>
    </source>
</evidence>
<dbReference type="RefSeq" id="WP_388632649.1">
    <property type="nucleotide sequence ID" value="NZ_JBIAUT010000014.1"/>
</dbReference>
<comment type="caution">
    <text evidence="2">The sequence shown here is derived from an EMBL/GenBank/DDBJ whole genome shotgun (WGS) entry which is preliminary data.</text>
</comment>
<feature type="compositionally biased region" description="Polar residues" evidence="1">
    <location>
        <begin position="1"/>
        <end position="11"/>
    </location>
</feature>
<accession>A0ABW6U6X2</accession>
<sequence length="244" mass="25683">MSRTGTTDSSTPAGIPAGTPADPAGPAAQAGPAPAAGFRPAGVVDLRAAGCRAPAVLSYPAGSVVVVSGLPGSGKSTLMRRWSAAAPAVDPRAAHERWQARMPDRLPYAVYRPCARLDHFLRIRAAVRSGEPVLVHDCGSRPWMRRWLAREAGRRGHELHLVLLDVGTARALEGQRERGRRVGRRVFTRHAHGLGRLLRALDGAAPPGGGSGAVPPEVAEAASLVLLGTTTREHVSGLEFRPAR</sequence>